<dbReference type="EMBL" id="ANNG01000097">
    <property type="protein sequence ID" value="ERJ23894.1"/>
    <property type="molecule type" value="Genomic_DNA"/>
</dbReference>
<gene>
    <name evidence="1" type="ORF">UNSWCS_2064</name>
</gene>
<protein>
    <submittedName>
        <fullName evidence="1">Uncharacterized protein</fullName>
    </submittedName>
</protein>
<accession>U2G718</accession>
<sequence length="401" mass="44819">MNNPNLNEAQKSVLIQEITKSVMVNLGYLPNEIKMIYTDEKGQGGAEVKGFYSLENKYSYINLKNNNTLKDLVATTGTEAQRAMDTIGGIDITKNRDDNSIYALNFGESLSRYYGYALGDTTTYANAKINNPVNINLNFYNKNNREFSRLDKEKGANRDTFWTLNDIQNMRNLDDGNIQTKINSLIQYGLNKYKIANNLKNTAEFRALTKNGMGEFDKIYDAEKEKVDKTNNLVDTTANTLEITKDVVGGGFIANAGTKGLSKLILNQEAKTSVKAGLTGATIDASLQVRTQIYDQAISNNGYVDFRDINLNYPSILFSAVAGSVAIPSALKSYDSIKYSCNAIKELKDQLKTAVSPNKREQINNKILEHEENIKAHWLFQISNAALRQGIKYPITRLNDE</sequence>
<reference evidence="1 2" key="1">
    <citation type="journal article" date="2013" name="BMC Genomics">
        <title>Comparative genomics of Campylobacter concisus isolates reveals genetic diversity and provides insights into disease association.</title>
        <authorList>
            <person name="Deshpande N.P."/>
            <person name="Kaakoush N.O."/>
            <person name="Wilkins M.R."/>
            <person name="Mitchell H.M."/>
        </authorList>
    </citation>
    <scope>NUCLEOTIDE SEQUENCE [LARGE SCALE GENOMIC DNA]</scope>
    <source>
        <strain evidence="1 2">UNSWCS</strain>
    </source>
</reference>
<dbReference type="AlphaFoldDB" id="U2G718"/>
<proteinExistence type="predicted"/>
<comment type="caution">
    <text evidence="1">The sequence shown here is derived from an EMBL/GenBank/DDBJ whole genome shotgun (WGS) entry which is preliminary data.</text>
</comment>
<dbReference type="Proteomes" id="UP000016620">
    <property type="component" value="Unassembled WGS sequence"/>
</dbReference>
<dbReference type="PATRIC" id="fig|1242968.3.peg.2177"/>
<name>U2G718_9BACT</name>
<evidence type="ECO:0000313" key="1">
    <source>
        <dbReference type="EMBL" id="ERJ23894.1"/>
    </source>
</evidence>
<organism evidence="1 2">
    <name type="scientific">Campylobacter concisus UNSWCS</name>
    <dbReference type="NCBI Taxonomy" id="1242968"/>
    <lineage>
        <taxon>Bacteria</taxon>
        <taxon>Pseudomonadati</taxon>
        <taxon>Campylobacterota</taxon>
        <taxon>Epsilonproteobacteria</taxon>
        <taxon>Campylobacterales</taxon>
        <taxon>Campylobacteraceae</taxon>
        <taxon>Campylobacter</taxon>
    </lineage>
</organism>
<evidence type="ECO:0000313" key="2">
    <source>
        <dbReference type="Proteomes" id="UP000016620"/>
    </source>
</evidence>